<evidence type="ECO:0000256" key="1">
    <source>
        <dbReference type="SAM" id="MobiDB-lite"/>
    </source>
</evidence>
<feature type="compositionally biased region" description="Low complexity" evidence="1">
    <location>
        <begin position="259"/>
        <end position="270"/>
    </location>
</feature>
<feature type="region of interest" description="Disordered" evidence="1">
    <location>
        <begin position="182"/>
        <end position="270"/>
    </location>
</feature>
<comment type="caution">
    <text evidence="2">The sequence shown here is derived from an EMBL/GenBank/DDBJ whole genome shotgun (WGS) entry which is preliminary data.</text>
</comment>
<evidence type="ECO:0000313" key="2">
    <source>
        <dbReference type="EMBL" id="KAE8237543.1"/>
    </source>
</evidence>
<gene>
    <name evidence="2" type="ORF">A4X03_0g9085</name>
</gene>
<reference evidence="2" key="1">
    <citation type="submission" date="2016-04" db="EMBL/GenBank/DDBJ databases">
        <authorList>
            <person name="Nguyen H.D."/>
            <person name="Kesanakurti P."/>
            <person name="Cullis J."/>
            <person name="Levesque C.A."/>
            <person name="Hambleton S."/>
        </authorList>
    </citation>
    <scope>NUCLEOTIDE SEQUENCE</scope>
    <source>
        <strain evidence="2">DAOMC 238032</strain>
    </source>
</reference>
<organism evidence="2 3">
    <name type="scientific">Tilletia caries</name>
    <name type="common">wheat bunt fungus</name>
    <dbReference type="NCBI Taxonomy" id="13290"/>
    <lineage>
        <taxon>Eukaryota</taxon>
        <taxon>Fungi</taxon>
        <taxon>Dikarya</taxon>
        <taxon>Basidiomycota</taxon>
        <taxon>Ustilaginomycotina</taxon>
        <taxon>Exobasidiomycetes</taxon>
        <taxon>Tilletiales</taxon>
        <taxon>Tilletiaceae</taxon>
        <taxon>Tilletia</taxon>
    </lineage>
</organism>
<reference evidence="2" key="2">
    <citation type="journal article" date="2019" name="IMA Fungus">
        <title>Genome sequencing and comparison of five Tilletia species to identify candidate genes for the detection of regulated species infecting wheat.</title>
        <authorList>
            <person name="Nguyen H.D.T."/>
            <person name="Sultana T."/>
            <person name="Kesanakurti P."/>
            <person name="Hambleton S."/>
        </authorList>
    </citation>
    <scope>NUCLEOTIDE SEQUENCE</scope>
    <source>
        <strain evidence="2">DAOMC 238032</strain>
    </source>
</reference>
<dbReference type="AlphaFoldDB" id="A0A8T8SD88"/>
<feature type="compositionally biased region" description="Low complexity" evidence="1">
    <location>
        <begin position="182"/>
        <end position="252"/>
    </location>
</feature>
<proteinExistence type="predicted"/>
<sequence>YDASNNPVDTVETKLDTDIDLFLPASSATGVEGEEVTSETIGPVNVLVPALSIEGGAQATDLLTGQLNLLSVISATLDGGYVIPSLRYEENGVEATPVITYKGTVLEGDPISAIAGFIFSGDSEQINAIVGFLTEDELRAIQAQDQLFTFFISSGADSALCKATDLPIAVRQAFVPECAGAATTTSSASDSTSTSSSESTSTASDSSETSSPSATSTDAPSSSADSDTSTEAKTSTASSRSASRTATSTASADGERTKAPASKPTTSASA</sequence>
<name>A0A8T8SD88_9BASI</name>
<feature type="non-terminal residue" evidence="2">
    <location>
        <position position="1"/>
    </location>
</feature>
<dbReference type="Proteomes" id="UP000077671">
    <property type="component" value="Unassembled WGS sequence"/>
</dbReference>
<dbReference type="EMBL" id="LWDD02003281">
    <property type="protein sequence ID" value="KAE8237543.1"/>
    <property type="molecule type" value="Genomic_DNA"/>
</dbReference>
<protein>
    <submittedName>
        <fullName evidence="2">Uncharacterized protein</fullName>
    </submittedName>
</protein>
<evidence type="ECO:0000313" key="3">
    <source>
        <dbReference type="Proteomes" id="UP000077671"/>
    </source>
</evidence>
<accession>A0A8T8SD88</accession>